<reference evidence="4 5" key="1">
    <citation type="submission" date="2019-06" db="EMBL/GenBank/DDBJ databases">
        <title>Whole genome shotgun sequence of Glutamicibacter nicotianae NBRC 14234.</title>
        <authorList>
            <person name="Hosoyama A."/>
            <person name="Uohara A."/>
            <person name="Ohji S."/>
            <person name="Ichikawa N."/>
        </authorList>
    </citation>
    <scope>NUCLEOTIDE SEQUENCE [LARGE SCALE GENOMIC DNA]</scope>
    <source>
        <strain evidence="4 5">NBRC 14234</strain>
    </source>
</reference>
<organism evidence="4 5">
    <name type="scientific">Glutamicibacter nicotianae</name>
    <name type="common">Arthrobacter nicotianae</name>
    <dbReference type="NCBI Taxonomy" id="37929"/>
    <lineage>
        <taxon>Bacteria</taxon>
        <taxon>Bacillati</taxon>
        <taxon>Actinomycetota</taxon>
        <taxon>Actinomycetes</taxon>
        <taxon>Micrococcales</taxon>
        <taxon>Micrococcaceae</taxon>
        <taxon>Glutamicibacter</taxon>
    </lineage>
</organism>
<sequence>MSKREAFHSQDDPRRLPISPPGTRRIPGFDGLWAANLDKDNLFTQIAATATHLYEQPPVSSSAQGLERLKAIARLHSMLDAAEAAVLADSYEYLVAETVSQGSQEPLLDDLGEFEEPVEDQSAYFYGVNRSDESLIRSSFVAEAAVALRSSERKVQDKLFFAEGLRHLCPDILDALSVGEITTRSAQEIVKHSQDLAPEDAQLMQQTLLPIARQATDSAVAQRARKMHERLHPKPIEERHKKSAEDRKVIYWHEANGMSVIQLHLPAEKALAIINTVNWHAVRNADPDDHRTEQQRRLDIICDALLDGWPATEGTPLKARVAVTIPALEMLADPKRALADLEGYGPIPVGTALLIAKDAPSFIKVLTDPWSGAAIDVGREKYRPSKALRDLLRSRDVVCRFPGCNRPAESAEIDHIDAWAKGGHTTRSNTHLLCKRHQMFKHVLGWQATYLPDGSVNWRSPNGMICVELPGSVTSVQNFDFEKEQTPMLPTIELNDRVRRVLGWLEPPEESTA</sequence>
<evidence type="ECO:0000256" key="2">
    <source>
        <dbReference type="SAM" id="MobiDB-lite"/>
    </source>
</evidence>
<dbReference type="CDD" id="cd00085">
    <property type="entry name" value="HNHc"/>
    <property type="match status" value="1"/>
</dbReference>
<name>A0ABQ0RKZ3_GLUNI</name>
<dbReference type="Pfam" id="PF01844">
    <property type="entry name" value="HNH"/>
    <property type="match status" value="1"/>
</dbReference>
<comment type="similarity">
    <text evidence="1">Belongs to the Rv1128c/1148c/1588c/1702c/1945/3466 family.</text>
</comment>
<feature type="domain" description="HNH nuclease" evidence="3">
    <location>
        <begin position="387"/>
        <end position="439"/>
    </location>
</feature>
<feature type="compositionally biased region" description="Basic and acidic residues" evidence="2">
    <location>
        <begin position="1"/>
        <end position="15"/>
    </location>
</feature>
<feature type="region of interest" description="Disordered" evidence="2">
    <location>
        <begin position="1"/>
        <end position="23"/>
    </location>
</feature>
<dbReference type="Pfam" id="PF02720">
    <property type="entry name" value="DUF222"/>
    <property type="match status" value="1"/>
</dbReference>
<dbReference type="EMBL" id="BJNE01000004">
    <property type="protein sequence ID" value="GEC12146.1"/>
    <property type="molecule type" value="Genomic_DNA"/>
</dbReference>
<evidence type="ECO:0000313" key="5">
    <source>
        <dbReference type="Proteomes" id="UP000316242"/>
    </source>
</evidence>
<evidence type="ECO:0000313" key="4">
    <source>
        <dbReference type="EMBL" id="GEC12146.1"/>
    </source>
</evidence>
<comment type="caution">
    <text evidence="4">The sequence shown here is derived from an EMBL/GenBank/DDBJ whole genome shotgun (WGS) entry which is preliminary data.</text>
</comment>
<accession>A0ABQ0RKZ3</accession>
<keyword evidence="5" id="KW-1185">Reference proteome</keyword>
<dbReference type="SMART" id="SM00507">
    <property type="entry name" value="HNHc"/>
    <property type="match status" value="1"/>
</dbReference>
<proteinExistence type="inferred from homology"/>
<protein>
    <recommendedName>
        <fullName evidence="3">HNH nuclease domain-containing protein</fullName>
    </recommendedName>
</protein>
<dbReference type="Proteomes" id="UP000316242">
    <property type="component" value="Unassembled WGS sequence"/>
</dbReference>
<gene>
    <name evidence="4" type="ORF">ANI01nite_13490</name>
</gene>
<dbReference type="InterPro" id="IPR003615">
    <property type="entry name" value="HNH_nuc"/>
</dbReference>
<dbReference type="Gene3D" id="1.10.30.50">
    <property type="match status" value="1"/>
</dbReference>
<dbReference type="RefSeq" id="WP_141356904.1">
    <property type="nucleotide sequence ID" value="NZ_BAAAWM010000001.1"/>
</dbReference>
<evidence type="ECO:0000259" key="3">
    <source>
        <dbReference type="SMART" id="SM00507"/>
    </source>
</evidence>
<evidence type="ECO:0000256" key="1">
    <source>
        <dbReference type="ARBA" id="ARBA00023450"/>
    </source>
</evidence>
<dbReference type="InterPro" id="IPR003870">
    <property type="entry name" value="DUF222"/>
</dbReference>
<dbReference type="InterPro" id="IPR002711">
    <property type="entry name" value="HNH"/>
</dbReference>